<dbReference type="GO" id="GO:0005975">
    <property type="term" value="P:carbohydrate metabolic process"/>
    <property type="evidence" value="ECO:0007669"/>
    <property type="project" value="InterPro"/>
</dbReference>
<gene>
    <name evidence="6" type="ORF">QVN81_11355</name>
    <name evidence="7" type="ORF">QVN84_09600</name>
</gene>
<evidence type="ECO:0000256" key="4">
    <source>
        <dbReference type="ARBA" id="ARBA00023295"/>
    </source>
</evidence>
<dbReference type="PANTHER" id="PTHR11452:SF75">
    <property type="entry name" value="ALPHA-GALACTOSIDASE MEL1"/>
    <property type="match status" value="1"/>
</dbReference>
<reference evidence="7" key="1">
    <citation type="submission" date="2023-06" db="EMBL/GenBank/DDBJ databases">
        <authorList>
            <person name="Zeman M."/>
            <person name="Kubasova T."/>
            <person name="Jahodarova E."/>
            <person name="Nykrynova M."/>
            <person name="Rychlik I."/>
        </authorList>
    </citation>
    <scope>NUCLEOTIDE SEQUENCE</scope>
    <source>
        <strain evidence="7">ET15</strain>
        <strain evidence="6">ET37</strain>
    </source>
</reference>
<dbReference type="InterPro" id="IPR041233">
    <property type="entry name" value="Melibiase_C"/>
</dbReference>
<keyword evidence="2" id="KW-0732">Signal</keyword>
<dbReference type="InterPro" id="IPR017853">
    <property type="entry name" value="GH"/>
</dbReference>
<dbReference type="Proteomes" id="UP001167831">
    <property type="component" value="Unassembled WGS sequence"/>
</dbReference>
<dbReference type="Pfam" id="PF17801">
    <property type="entry name" value="Melibiase_C"/>
    <property type="match status" value="1"/>
</dbReference>
<reference evidence="7" key="2">
    <citation type="submission" date="2023-08" db="EMBL/GenBank/DDBJ databases">
        <title>Identification and characterization of horizontal gene transfer across gut microbiota members of farm animals based on homology search.</title>
        <authorList>
            <person name="Schwarzerova J."/>
            <person name="Nykrynova M."/>
            <person name="Jureckova K."/>
            <person name="Cejkova D."/>
            <person name="Rychlik I."/>
        </authorList>
    </citation>
    <scope>NUCLEOTIDE SEQUENCE</scope>
    <source>
        <strain evidence="7">ET15</strain>
        <strain evidence="6">ET37</strain>
    </source>
</reference>
<dbReference type="GO" id="GO:0004553">
    <property type="term" value="F:hydrolase activity, hydrolyzing O-glycosyl compounds"/>
    <property type="evidence" value="ECO:0007669"/>
    <property type="project" value="InterPro"/>
</dbReference>
<dbReference type="Gene3D" id="2.60.40.1180">
    <property type="entry name" value="Golgi alpha-mannosidase II"/>
    <property type="match status" value="1"/>
</dbReference>
<dbReference type="EMBL" id="JAUEIF010000008">
    <property type="protein sequence ID" value="MDN0025768.1"/>
    <property type="molecule type" value="Genomic_DNA"/>
</dbReference>
<evidence type="ECO:0000256" key="3">
    <source>
        <dbReference type="ARBA" id="ARBA00022801"/>
    </source>
</evidence>
<dbReference type="PROSITE" id="PS51257">
    <property type="entry name" value="PROKAR_LIPOPROTEIN"/>
    <property type="match status" value="1"/>
</dbReference>
<dbReference type="SUPFAM" id="SSF51445">
    <property type="entry name" value="(Trans)glycosidases"/>
    <property type="match status" value="1"/>
</dbReference>
<dbReference type="InterPro" id="IPR013780">
    <property type="entry name" value="Glyco_hydro_b"/>
</dbReference>
<keyword evidence="3" id="KW-0378">Hydrolase</keyword>
<dbReference type="Gene3D" id="3.20.20.70">
    <property type="entry name" value="Aldolase class I"/>
    <property type="match status" value="1"/>
</dbReference>
<evidence type="ECO:0000313" key="8">
    <source>
        <dbReference type="Proteomes" id="UP001167831"/>
    </source>
</evidence>
<accession>A0AAW7JNC6</accession>
<evidence type="ECO:0000313" key="9">
    <source>
        <dbReference type="Proteomes" id="UP001168478"/>
    </source>
</evidence>
<dbReference type="SUPFAM" id="SSF51011">
    <property type="entry name" value="Glycosyl hydrolase domain"/>
    <property type="match status" value="1"/>
</dbReference>
<organism evidence="7 9">
    <name type="scientific">Leyella lascolaii</name>
    <dbReference type="NCBI Taxonomy" id="1776379"/>
    <lineage>
        <taxon>Bacteria</taxon>
        <taxon>Pseudomonadati</taxon>
        <taxon>Bacteroidota</taxon>
        <taxon>Bacteroidia</taxon>
        <taxon>Bacteroidales</taxon>
        <taxon>Prevotellaceae</taxon>
        <taxon>Leyella</taxon>
    </lineage>
</organism>
<keyword evidence="8" id="KW-1185">Reference proteome</keyword>
<dbReference type="RefSeq" id="WP_289826114.1">
    <property type="nucleotide sequence ID" value="NZ_JAUEIE010000015.1"/>
</dbReference>
<dbReference type="Proteomes" id="UP001168478">
    <property type="component" value="Unassembled WGS sequence"/>
</dbReference>
<protein>
    <submittedName>
        <fullName evidence="7">Alpha-galactosidase</fullName>
    </submittedName>
</protein>
<sequence>MQWRNFIFLAAMAACSCSRQHTVSTAGWQLSFGDGVDIVYRGDTIAEGTWAEYALDGDTMKSGNYEHTAFRKEHIADRYGHGVRWTLRMRGDGVPQLVRTFRLYDGFMLTDIALESDSAISTSYMAPLVTRNTGKMIKDTMKRAVFVPYDNDAWIRYGSSTRAEDSLRSYEVTCVYDPEGRKGMVAGAIEHDTWKNAVELTDGRRSMKLFSGVADPLTRDRKGHGAVESAHPRSATMMLGCFDDWREGMETYAGLNAKTAPPRRWDGAVPVGWNSWGALQFSVNHDNATEVACFLADSLMPRSFHNADGLVYTGLDSGWDSFKEAELKDFADRCKSMRQVPCIYWTPFTDWAKNPERKVDAMPEYRYKDIYLYADGKPQELDGAYAIDPTHPAVRAMMEKTASLFRRCGYRYVKMDFMTHGRMEADSWHRKDITTGTQAYNYGMHLLDSIFSDMYINLSISPLFPAQYAQSRRIACDAWNKIKDTEYTMNALTWGWWLDKVYSYNDADHVVMRDATEGENRARVTSAVITGMFITGDDFSSKGDSTAKARAVRMLANERVNALIDGRAFRPLNADDDRSEHMFVRTEADGRICLAVFNYGDNQASFTLPTERMPMRKGTEYSVDELWSGARIDSTSSLTLPPKDAMIFVFSPE</sequence>
<comment type="caution">
    <text evidence="7">The sequence shown here is derived from an EMBL/GenBank/DDBJ whole genome shotgun (WGS) entry which is preliminary data.</text>
</comment>
<evidence type="ECO:0000313" key="7">
    <source>
        <dbReference type="EMBL" id="MDN0025768.1"/>
    </source>
</evidence>
<comment type="similarity">
    <text evidence="1">Belongs to the glycosyl hydrolase 27 family.</text>
</comment>
<evidence type="ECO:0000256" key="1">
    <source>
        <dbReference type="ARBA" id="ARBA00009743"/>
    </source>
</evidence>
<dbReference type="PANTHER" id="PTHR11452">
    <property type="entry name" value="ALPHA-GALACTOSIDASE/ALPHA-N-ACETYLGALACTOSAMINIDASE"/>
    <property type="match status" value="1"/>
</dbReference>
<keyword evidence="4" id="KW-0326">Glycosidase</keyword>
<dbReference type="AlphaFoldDB" id="A0AAW7JNC6"/>
<dbReference type="InterPro" id="IPR002241">
    <property type="entry name" value="Glyco_hydro_27"/>
</dbReference>
<evidence type="ECO:0000313" key="6">
    <source>
        <dbReference type="EMBL" id="MDN0023605.1"/>
    </source>
</evidence>
<name>A0AAW7JNC6_9BACT</name>
<evidence type="ECO:0000256" key="2">
    <source>
        <dbReference type="ARBA" id="ARBA00022729"/>
    </source>
</evidence>
<dbReference type="InterPro" id="IPR013785">
    <property type="entry name" value="Aldolase_TIM"/>
</dbReference>
<feature type="domain" description="Alpha galactosidase C-terminal" evidence="5">
    <location>
        <begin position="581"/>
        <end position="649"/>
    </location>
</feature>
<proteinExistence type="inferred from homology"/>
<dbReference type="EMBL" id="JAUEIE010000015">
    <property type="protein sequence ID" value="MDN0023605.1"/>
    <property type="molecule type" value="Genomic_DNA"/>
</dbReference>
<evidence type="ECO:0000259" key="5">
    <source>
        <dbReference type="Pfam" id="PF17801"/>
    </source>
</evidence>